<dbReference type="GO" id="GO:0016887">
    <property type="term" value="F:ATP hydrolysis activity"/>
    <property type="evidence" value="ECO:0007669"/>
    <property type="project" value="InterPro"/>
</dbReference>
<gene>
    <name evidence="5" type="ORF">HGP29_14075</name>
</gene>
<organism evidence="5 6">
    <name type="scientific">Flammeovirga agarivorans</name>
    <dbReference type="NCBI Taxonomy" id="2726742"/>
    <lineage>
        <taxon>Bacteria</taxon>
        <taxon>Pseudomonadati</taxon>
        <taxon>Bacteroidota</taxon>
        <taxon>Cytophagia</taxon>
        <taxon>Cytophagales</taxon>
        <taxon>Flammeovirgaceae</taxon>
        <taxon>Flammeovirga</taxon>
    </lineage>
</organism>
<dbReference type="InterPro" id="IPR050153">
    <property type="entry name" value="Metal_Ion_Import_ABC"/>
</dbReference>
<feature type="domain" description="ABC transporter" evidence="4">
    <location>
        <begin position="4"/>
        <end position="244"/>
    </location>
</feature>
<dbReference type="Gene3D" id="3.40.50.300">
    <property type="entry name" value="P-loop containing nucleotide triphosphate hydrolases"/>
    <property type="match status" value="1"/>
</dbReference>
<dbReference type="SUPFAM" id="SSF52540">
    <property type="entry name" value="P-loop containing nucleoside triphosphate hydrolases"/>
    <property type="match status" value="1"/>
</dbReference>
<accession>A0A7X8XWJ1</accession>
<dbReference type="InterPro" id="IPR003439">
    <property type="entry name" value="ABC_transporter-like_ATP-bd"/>
</dbReference>
<name>A0A7X8XWJ1_9BACT</name>
<evidence type="ECO:0000313" key="6">
    <source>
        <dbReference type="Proteomes" id="UP000585050"/>
    </source>
</evidence>
<dbReference type="GO" id="GO:0005524">
    <property type="term" value="F:ATP binding"/>
    <property type="evidence" value="ECO:0007669"/>
    <property type="project" value="UniProtKB-KW"/>
</dbReference>
<protein>
    <submittedName>
        <fullName evidence="5">ABC transporter ATP-binding protein</fullName>
    </submittedName>
</protein>
<evidence type="ECO:0000256" key="2">
    <source>
        <dbReference type="ARBA" id="ARBA00022741"/>
    </source>
</evidence>
<evidence type="ECO:0000256" key="3">
    <source>
        <dbReference type="ARBA" id="ARBA00022840"/>
    </source>
</evidence>
<evidence type="ECO:0000259" key="4">
    <source>
        <dbReference type="PROSITE" id="PS50893"/>
    </source>
</evidence>
<dbReference type="Proteomes" id="UP000585050">
    <property type="component" value="Unassembled WGS sequence"/>
</dbReference>
<keyword evidence="2" id="KW-0547">Nucleotide-binding</keyword>
<evidence type="ECO:0000256" key="1">
    <source>
        <dbReference type="ARBA" id="ARBA00022448"/>
    </source>
</evidence>
<dbReference type="Pfam" id="PF00005">
    <property type="entry name" value="ABC_tran"/>
    <property type="match status" value="1"/>
</dbReference>
<dbReference type="InterPro" id="IPR027417">
    <property type="entry name" value="P-loop_NTPase"/>
</dbReference>
<dbReference type="PANTHER" id="PTHR42734:SF21">
    <property type="entry name" value="IRON ABC TRANSPORTER, ATP-BINDING PROTEIN"/>
    <property type="match status" value="1"/>
</dbReference>
<dbReference type="AlphaFoldDB" id="A0A7X8XWJ1"/>
<dbReference type="EMBL" id="JABAIL010000004">
    <property type="protein sequence ID" value="NLR92343.1"/>
    <property type="molecule type" value="Genomic_DNA"/>
</dbReference>
<keyword evidence="3 5" id="KW-0067">ATP-binding</keyword>
<dbReference type="RefSeq" id="WP_168883057.1">
    <property type="nucleotide sequence ID" value="NZ_JABAIL010000004.1"/>
</dbReference>
<keyword evidence="6" id="KW-1185">Reference proteome</keyword>
<keyword evidence="1" id="KW-0813">Transport</keyword>
<dbReference type="CDD" id="cd03214">
    <property type="entry name" value="ABC_Iron-Siderophores_B12_Hemin"/>
    <property type="match status" value="1"/>
</dbReference>
<comment type="caution">
    <text evidence="5">The sequence shown here is derived from an EMBL/GenBank/DDBJ whole genome shotgun (WGS) entry which is preliminary data.</text>
</comment>
<dbReference type="PROSITE" id="PS50893">
    <property type="entry name" value="ABC_TRANSPORTER_2"/>
    <property type="match status" value="1"/>
</dbReference>
<reference evidence="5 6" key="1">
    <citation type="submission" date="2020-04" db="EMBL/GenBank/DDBJ databases">
        <title>Flammeovirga sp. SR4, a novel species isolated from seawater.</title>
        <authorList>
            <person name="Wang X."/>
        </authorList>
    </citation>
    <scope>NUCLEOTIDE SEQUENCE [LARGE SCALE GENOMIC DNA]</scope>
    <source>
        <strain evidence="5 6">SR4</strain>
    </source>
</reference>
<evidence type="ECO:0000313" key="5">
    <source>
        <dbReference type="EMBL" id="NLR92343.1"/>
    </source>
</evidence>
<sequence>MNIVEVQDLTTGYSSKNGDKVIGQYPSLQLEKGDFVALIGKNGVGKSTLLKTLSGDISPLKGEVKILNKKVDELSSLDKSKQISFVLSQVHFTGKLSVKDVVTLGRYPYVNWWGKLSKSDNDIVLQALEDVGAIDFIDRDVNTLSDGERQKVMIARAIAQDTSLILLDESTAHLDLINRIEIFQLLKKIARTRNKAILLSTHEVEMSLQVADKLWILSENKCIVGTPDMIISKNDIGNVFNTETVGFDTQNGVFNFCATHKSFSFGIELEPSINDYNGDLNIENRVLWLKRKFQSEGCFLTNETPEIKISLSYKNDILEWEIEGFGKVIKIHDHNKTDLYKEVVSNFII</sequence>
<dbReference type="PANTHER" id="PTHR42734">
    <property type="entry name" value="METAL TRANSPORT SYSTEM ATP-BINDING PROTEIN TM_0124-RELATED"/>
    <property type="match status" value="1"/>
</dbReference>
<dbReference type="InterPro" id="IPR003593">
    <property type="entry name" value="AAA+_ATPase"/>
</dbReference>
<dbReference type="SMART" id="SM00382">
    <property type="entry name" value="AAA"/>
    <property type="match status" value="1"/>
</dbReference>
<proteinExistence type="predicted"/>